<keyword evidence="2" id="KW-1185">Reference proteome</keyword>
<reference evidence="1 2" key="1">
    <citation type="submission" date="2018-06" db="EMBL/GenBank/DDBJ databases">
        <title>Comparative genomics reveals the genomic features of Rhizophagus irregularis, R. cerebriforme, R. diaphanum and Gigaspora rosea, and their symbiotic lifestyle signature.</title>
        <authorList>
            <person name="Morin E."/>
            <person name="San Clemente H."/>
            <person name="Chen E.C.H."/>
            <person name="De La Providencia I."/>
            <person name="Hainaut M."/>
            <person name="Kuo A."/>
            <person name="Kohler A."/>
            <person name="Murat C."/>
            <person name="Tang N."/>
            <person name="Roy S."/>
            <person name="Loubradou J."/>
            <person name="Henrissat B."/>
            <person name="Grigoriev I.V."/>
            <person name="Corradi N."/>
            <person name="Roux C."/>
            <person name="Martin F.M."/>
        </authorList>
    </citation>
    <scope>NUCLEOTIDE SEQUENCE [LARGE SCALE GENOMIC DNA]</scope>
    <source>
        <strain evidence="1 2">DAOM 227022</strain>
    </source>
</reference>
<organism evidence="1 2">
    <name type="scientific">Glomus cerebriforme</name>
    <dbReference type="NCBI Taxonomy" id="658196"/>
    <lineage>
        <taxon>Eukaryota</taxon>
        <taxon>Fungi</taxon>
        <taxon>Fungi incertae sedis</taxon>
        <taxon>Mucoromycota</taxon>
        <taxon>Glomeromycotina</taxon>
        <taxon>Glomeromycetes</taxon>
        <taxon>Glomerales</taxon>
        <taxon>Glomeraceae</taxon>
        <taxon>Glomus</taxon>
    </lineage>
</organism>
<sequence>MFAIIIDKIINFITENPIEHITAASVIFKIMEDILAIQKNELLKILDKKLYQNISNIDIKSLIWENPLANGIISNDNELNILDRVYENFIKPANNMIVKLPELIQKQYILNVISNYWTNPAFISEFRKNKVKEHIAEWQSAASADRIGKGNQGKQPDFMHLIKWKDKIFELVFGEYSRIICNDIKKKDNGIKLWKEINDDMYWIRKLHKPEKKQFSIIGIQVARSKIQLNVLMTDKFDINQYYHLQVAEIPIQKTEKSLENLPKFVKLLLNLRNIVLVNLSLLTNAPKIHTRRIKTSSTISSPRRNESFEVLDKIGLEVKMFRKSKDSIFEGIELQNRFVVKEEETSASDLTSWTSKLKVLPGSTSKVLPGGL</sequence>
<gene>
    <name evidence="1" type="ORF">C1645_819357</name>
</gene>
<accession>A0A397T5P3</accession>
<evidence type="ECO:0000313" key="2">
    <source>
        <dbReference type="Proteomes" id="UP000265703"/>
    </source>
</evidence>
<dbReference type="AlphaFoldDB" id="A0A397T5P3"/>
<dbReference type="EMBL" id="QKYT01000103">
    <property type="protein sequence ID" value="RIA93493.1"/>
    <property type="molecule type" value="Genomic_DNA"/>
</dbReference>
<protein>
    <submittedName>
        <fullName evidence="1">Uncharacterized protein</fullName>
    </submittedName>
</protein>
<name>A0A397T5P3_9GLOM</name>
<comment type="caution">
    <text evidence="1">The sequence shown here is derived from an EMBL/GenBank/DDBJ whole genome shotgun (WGS) entry which is preliminary data.</text>
</comment>
<proteinExistence type="predicted"/>
<evidence type="ECO:0000313" key="1">
    <source>
        <dbReference type="EMBL" id="RIA93493.1"/>
    </source>
</evidence>
<dbReference type="OrthoDB" id="2421246at2759"/>
<dbReference type="Proteomes" id="UP000265703">
    <property type="component" value="Unassembled WGS sequence"/>
</dbReference>